<evidence type="ECO:0000313" key="4">
    <source>
        <dbReference type="Proteomes" id="UP000262712"/>
    </source>
</evidence>
<evidence type="ECO:0000313" key="3">
    <source>
        <dbReference type="Proteomes" id="UP000221222"/>
    </source>
</evidence>
<organism evidence="2 3">
    <name type="scientific">Malaciobacter molluscorum LMG 25693</name>
    <dbReference type="NCBI Taxonomy" id="870501"/>
    <lineage>
        <taxon>Bacteria</taxon>
        <taxon>Pseudomonadati</taxon>
        <taxon>Campylobacterota</taxon>
        <taxon>Epsilonproteobacteria</taxon>
        <taxon>Campylobacterales</taxon>
        <taxon>Arcobacteraceae</taxon>
        <taxon>Malaciobacter</taxon>
    </lineage>
</organism>
<name>A0A2G1DM40_9BACT</name>
<dbReference type="KEGG" id="amol:AMOL_1206"/>
<keyword evidence="3" id="KW-1185">Reference proteome</keyword>
<keyword evidence="1" id="KW-0548">Nucleotidyltransferase</keyword>
<sequence>MNPKFVYLVQSDTTVGFSSTDDEKLSNLKKRPTTQKVLQVVDSFNTLKQNARVPKLHKKRVRRSKKTTFIYPNTLSFRVIPRDDMFYDFVHKFKKIYSTSANITTKHFDEEFATKNAQVVVETKEGFSETISSSIYLLKKKKLKKIR</sequence>
<dbReference type="RefSeq" id="WP_099341232.1">
    <property type="nucleotide sequence ID" value="NZ_CP032098.1"/>
</dbReference>
<dbReference type="EMBL" id="CP032098">
    <property type="protein sequence ID" value="AXX92188.1"/>
    <property type="molecule type" value="Genomic_DNA"/>
</dbReference>
<dbReference type="AlphaFoldDB" id="A0A2G1DM40"/>
<gene>
    <name evidence="1" type="primary">tsaC</name>
    <name evidence="1" type="ORF">AMOL_1206</name>
    <name evidence="2" type="ORF">CPU12_01155</name>
</gene>
<dbReference type="GO" id="GO:0061710">
    <property type="term" value="F:L-threonylcarbamoyladenylate synthase"/>
    <property type="evidence" value="ECO:0007669"/>
    <property type="project" value="UniProtKB-EC"/>
</dbReference>
<dbReference type="SUPFAM" id="SSF55821">
    <property type="entry name" value="YrdC/RibB"/>
    <property type="match status" value="1"/>
</dbReference>
<proteinExistence type="predicted"/>
<dbReference type="Proteomes" id="UP000262712">
    <property type="component" value="Chromosome"/>
</dbReference>
<reference evidence="1 4" key="2">
    <citation type="submission" date="2018-08" db="EMBL/GenBank/DDBJ databases">
        <title>Complete genome of the Arcobacter molluscorum type strain LMG 25693.</title>
        <authorList>
            <person name="Miller W.G."/>
            <person name="Yee E."/>
            <person name="Bono J.L."/>
        </authorList>
    </citation>
    <scope>NUCLEOTIDE SEQUENCE [LARGE SCALE GENOMIC DNA]</scope>
    <source>
        <strain evidence="1 4">CECT 7696</strain>
    </source>
</reference>
<dbReference type="EC" id="2.7.7.87" evidence="1"/>
<dbReference type="InterPro" id="IPR017945">
    <property type="entry name" value="DHBP_synth_RibB-like_a/b_dom"/>
</dbReference>
<accession>A0A2G1DM40</accession>
<evidence type="ECO:0000313" key="1">
    <source>
        <dbReference type="EMBL" id="AXX92188.1"/>
    </source>
</evidence>
<dbReference type="EMBL" id="NXFY01000001">
    <property type="protein sequence ID" value="PHO19416.1"/>
    <property type="molecule type" value="Genomic_DNA"/>
</dbReference>
<reference evidence="2 3" key="1">
    <citation type="submission" date="2017-09" db="EMBL/GenBank/DDBJ databases">
        <title>Arcobacter canalis sp. nov., a new species isolated from a water canal contaminated with urban sewage.</title>
        <authorList>
            <person name="Perez-Cataluna A."/>
            <person name="Salas-Masso N."/>
            <person name="Figueras M.J."/>
        </authorList>
    </citation>
    <scope>NUCLEOTIDE SEQUENCE [LARGE SCALE GENOMIC DNA]</scope>
    <source>
        <strain evidence="2 3">F98-3</strain>
    </source>
</reference>
<protein>
    <submittedName>
        <fullName evidence="2">Sua5 YciO YrdC YwlC family protein</fullName>
    </submittedName>
    <submittedName>
        <fullName evidence="1">Threonylcarbamoyl-AMP synthase TsaC</fullName>
        <ecNumber evidence="1">2.7.7.87</ecNumber>
    </submittedName>
</protein>
<keyword evidence="1" id="KW-0808">Transferase</keyword>
<evidence type="ECO:0000313" key="2">
    <source>
        <dbReference type="EMBL" id="PHO19416.1"/>
    </source>
</evidence>
<dbReference type="Proteomes" id="UP000221222">
    <property type="component" value="Unassembled WGS sequence"/>
</dbReference>